<evidence type="ECO:0000313" key="13">
    <source>
        <dbReference type="EMBL" id="STM07874.1"/>
    </source>
</evidence>
<dbReference type="InterPro" id="IPR051318">
    <property type="entry name" value="Fe-S_L-Ser"/>
</dbReference>
<proteinExistence type="inferred from homology"/>
<name>A0A377CXJ9_ECOLX</name>
<evidence type="ECO:0000256" key="4">
    <source>
        <dbReference type="ARBA" id="ARBA00022485"/>
    </source>
</evidence>
<dbReference type="AlphaFoldDB" id="A0A377CXJ9"/>
<dbReference type="InterPro" id="IPR005131">
    <property type="entry name" value="Ser_deHydtase_bsu"/>
</dbReference>
<dbReference type="PANTHER" id="PTHR30182">
    <property type="entry name" value="L-SERINE DEHYDRATASE"/>
    <property type="match status" value="1"/>
</dbReference>
<feature type="domain" description="Serine dehydratase-like alpha subunit" evidence="11">
    <location>
        <begin position="72"/>
        <end position="337"/>
    </location>
</feature>
<dbReference type="InterPro" id="IPR005130">
    <property type="entry name" value="Ser_deHydtase-like_asu"/>
</dbReference>
<dbReference type="Proteomes" id="UP000254052">
    <property type="component" value="Unassembled WGS sequence"/>
</dbReference>
<evidence type="ECO:0000256" key="9">
    <source>
        <dbReference type="ARBA" id="ARBA00049406"/>
    </source>
</evidence>
<dbReference type="PANTHER" id="PTHR30182:SF14">
    <property type="entry name" value="L-SERINE DEHYDRATASE 2"/>
    <property type="match status" value="1"/>
</dbReference>
<dbReference type="GO" id="GO:0051539">
    <property type="term" value="F:4 iron, 4 sulfur cluster binding"/>
    <property type="evidence" value="ECO:0007669"/>
    <property type="project" value="UniProtKB-UniRule"/>
</dbReference>
<comment type="similarity">
    <text evidence="2 10">Belongs to the iron-sulfur dependent L-serine dehydratase family.</text>
</comment>
<keyword evidence="5 10" id="KW-0479">Metal-binding</keyword>
<evidence type="ECO:0000256" key="6">
    <source>
        <dbReference type="ARBA" id="ARBA00023004"/>
    </source>
</evidence>
<accession>A0A377CXJ9</accession>
<comment type="cofactor">
    <cofactor evidence="1 10">
        <name>[4Fe-4S] cluster</name>
        <dbReference type="ChEBI" id="CHEBI:49883"/>
    </cofactor>
</comment>
<keyword evidence="4 10" id="KW-0004">4Fe-4S</keyword>
<comment type="catalytic activity">
    <reaction evidence="9 10">
        <text>L-serine = pyruvate + NH4(+)</text>
        <dbReference type="Rhea" id="RHEA:19169"/>
        <dbReference type="ChEBI" id="CHEBI:15361"/>
        <dbReference type="ChEBI" id="CHEBI:28938"/>
        <dbReference type="ChEBI" id="CHEBI:33384"/>
        <dbReference type="EC" id="4.3.1.17"/>
    </reaction>
</comment>
<dbReference type="GO" id="GO:0003941">
    <property type="term" value="F:L-serine ammonia-lyase activity"/>
    <property type="evidence" value="ECO:0007669"/>
    <property type="project" value="UniProtKB-UniRule"/>
</dbReference>
<dbReference type="Pfam" id="PF03313">
    <property type="entry name" value="SDH_alpha"/>
    <property type="match status" value="1"/>
</dbReference>
<dbReference type="Pfam" id="PF03315">
    <property type="entry name" value="SDH_beta"/>
    <property type="match status" value="1"/>
</dbReference>
<sequence length="344" mass="36913">MHELPRRQPSLHENGMRITALAGDKVVYSQTYYSIGGGFIVDEEHFGQQDSAPVEVPYPYSSAADLQKHCQETGLSLSGLMMKNELALHSKEELEQHLANVWEVMRGGIERGISTEGVLPGKLRVPRRAAALRRMLVSQDKTTTDPMAVVDWINMFALAVNEENAAGGRVVTAPTNGACGIIPAVLAYYDKFIREVNANSLARYLLVASAIGSLYKMNASISGAEVGCQGEVGVACSMAAAGLAELLGASPAQVCIAAEIAMEHNLGLTCDPVAGQVQVPCIERNAIAAVKAVNAARMALRRTSEPRVCLDKVIETMYETGKDMNAKYRETSRGGLAMKIVACD</sequence>
<feature type="domain" description="Serine dehydratase beta chain" evidence="12">
    <location>
        <begin position="8"/>
        <end position="44"/>
    </location>
</feature>
<dbReference type="GO" id="GO:0046872">
    <property type="term" value="F:metal ion binding"/>
    <property type="evidence" value="ECO:0007669"/>
    <property type="project" value="UniProtKB-KW"/>
</dbReference>
<evidence type="ECO:0000256" key="5">
    <source>
        <dbReference type="ARBA" id="ARBA00022723"/>
    </source>
</evidence>
<gene>
    <name evidence="13" type="primary">sdaB</name>
    <name evidence="13" type="ORF">NCTC9962_05497</name>
</gene>
<evidence type="ECO:0000259" key="12">
    <source>
        <dbReference type="Pfam" id="PF03315"/>
    </source>
</evidence>
<dbReference type="InterPro" id="IPR004644">
    <property type="entry name" value="Fe-S_L-Ser_mono"/>
</dbReference>
<keyword evidence="8 10" id="KW-0456">Lyase</keyword>
<evidence type="ECO:0000256" key="10">
    <source>
        <dbReference type="RuleBase" id="RU366059"/>
    </source>
</evidence>
<evidence type="ECO:0000256" key="2">
    <source>
        <dbReference type="ARBA" id="ARBA00008636"/>
    </source>
</evidence>
<keyword evidence="6 10" id="KW-0408">Iron</keyword>
<evidence type="ECO:0000256" key="8">
    <source>
        <dbReference type="ARBA" id="ARBA00023239"/>
    </source>
</evidence>
<reference evidence="13 14" key="1">
    <citation type="submission" date="2018-06" db="EMBL/GenBank/DDBJ databases">
        <authorList>
            <consortium name="Pathogen Informatics"/>
            <person name="Doyle S."/>
        </authorList>
    </citation>
    <scope>NUCLEOTIDE SEQUENCE [LARGE SCALE GENOMIC DNA]</scope>
    <source>
        <strain evidence="13 14">NCTC9962</strain>
    </source>
</reference>
<dbReference type="EC" id="4.3.1.17" evidence="10"/>
<dbReference type="Gene3D" id="3.30.1330.90">
    <property type="entry name" value="D-3-phosphoglycerate dehydrogenase, domain 3"/>
    <property type="match status" value="1"/>
</dbReference>
<keyword evidence="3 10" id="KW-0312">Gluconeogenesis</keyword>
<dbReference type="GO" id="GO:0006094">
    <property type="term" value="P:gluconeogenesis"/>
    <property type="evidence" value="ECO:0007669"/>
    <property type="project" value="UniProtKB-KW"/>
</dbReference>
<organism evidence="13 14">
    <name type="scientific">Escherichia coli</name>
    <dbReference type="NCBI Taxonomy" id="562"/>
    <lineage>
        <taxon>Bacteria</taxon>
        <taxon>Pseudomonadati</taxon>
        <taxon>Pseudomonadota</taxon>
        <taxon>Gammaproteobacteria</taxon>
        <taxon>Enterobacterales</taxon>
        <taxon>Enterobacteriaceae</taxon>
        <taxon>Escherichia</taxon>
    </lineage>
</organism>
<protein>
    <recommendedName>
        <fullName evidence="10">L-serine dehydratase</fullName>
        <ecNumber evidence="10">4.3.1.17</ecNumber>
    </recommendedName>
</protein>
<dbReference type="NCBIfam" id="TIGR00720">
    <property type="entry name" value="sda_mono"/>
    <property type="match status" value="1"/>
</dbReference>
<evidence type="ECO:0000313" key="14">
    <source>
        <dbReference type="Proteomes" id="UP000254052"/>
    </source>
</evidence>
<dbReference type="SUPFAM" id="SSF143548">
    <property type="entry name" value="Serine metabolism enzymes domain"/>
    <property type="match status" value="1"/>
</dbReference>
<evidence type="ECO:0000256" key="3">
    <source>
        <dbReference type="ARBA" id="ARBA00022432"/>
    </source>
</evidence>
<dbReference type="EMBL" id="UGED01000011">
    <property type="protein sequence ID" value="STM07874.1"/>
    <property type="molecule type" value="Genomic_DNA"/>
</dbReference>
<keyword evidence="7 10" id="KW-0411">Iron-sulfur</keyword>
<dbReference type="InterPro" id="IPR029009">
    <property type="entry name" value="ASB_dom_sf"/>
</dbReference>
<evidence type="ECO:0000256" key="7">
    <source>
        <dbReference type="ARBA" id="ARBA00023014"/>
    </source>
</evidence>
<evidence type="ECO:0000259" key="11">
    <source>
        <dbReference type="Pfam" id="PF03313"/>
    </source>
</evidence>
<evidence type="ECO:0000256" key="1">
    <source>
        <dbReference type="ARBA" id="ARBA00001966"/>
    </source>
</evidence>